<keyword evidence="10" id="KW-0133">Cell shape</keyword>
<evidence type="ECO:0000313" key="15">
    <source>
        <dbReference type="EMBL" id="TYA97864.1"/>
    </source>
</evidence>
<dbReference type="AlphaFoldDB" id="A0A5D0JQH9"/>
<dbReference type="InterPro" id="IPR011761">
    <property type="entry name" value="ATP-grasp"/>
</dbReference>
<evidence type="ECO:0000256" key="8">
    <source>
        <dbReference type="ARBA" id="ARBA00022741"/>
    </source>
</evidence>
<dbReference type="GO" id="GO:0009252">
    <property type="term" value="P:peptidoglycan biosynthetic process"/>
    <property type="evidence" value="ECO:0007669"/>
    <property type="project" value="UniProtKB-KW"/>
</dbReference>
<reference evidence="15 16" key="1">
    <citation type="submission" date="2019-08" db="EMBL/GenBank/DDBJ databases">
        <title>Seonamhaeicola sediminis sp. nov., isolated from marine sediment.</title>
        <authorList>
            <person name="Cao W.R."/>
        </authorList>
    </citation>
    <scope>NUCLEOTIDE SEQUENCE [LARGE SCALE GENOMIC DNA]</scope>
    <source>
        <strain evidence="15 16">B011</strain>
    </source>
</reference>
<evidence type="ECO:0000256" key="7">
    <source>
        <dbReference type="ARBA" id="ARBA00022598"/>
    </source>
</evidence>
<keyword evidence="11" id="KW-0573">Peptidoglycan synthesis</keyword>
<comment type="similarity">
    <text evidence="4">Belongs to the D-alanine--D-alanine ligase family.</text>
</comment>
<comment type="catalytic activity">
    <reaction evidence="12">
        <text>2 D-alanine + ATP = D-alanyl-D-alanine + ADP + phosphate + H(+)</text>
        <dbReference type="Rhea" id="RHEA:11224"/>
        <dbReference type="ChEBI" id="CHEBI:15378"/>
        <dbReference type="ChEBI" id="CHEBI:30616"/>
        <dbReference type="ChEBI" id="CHEBI:43474"/>
        <dbReference type="ChEBI" id="CHEBI:57416"/>
        <dbReference type="ChEBI" id="CHEBI:57822"/>
        <dbReference type="ChEBI" id="CHEBI:456216"/>
        <dbReference type="EC" id="6.3.2.4"/>
    </reaction>
</comment>
<dbReference type="PROSITE" id="PS00844">
    <property type="entry name" value="DALA_DALA_LIGASE_2"/>
    <property type="match status" value="1"/>
</dbReference>
<evidence type="ECO:0000256" key="12">
    <source>
        <dbReference type="ARBA" id="ARBA00047614"/>
    </source>
</evidence>
<evidence type="ECO:0000256" key="6">
    <source>
        <dbReference type="ARBA" id="ARBA00022490"/>
    </source>
</evidence>
<protein>
    <recommendedName>
        <fullName evidence="5">D-alanine--D-alanine ligase</fullName>
        <ecNumber evidence="5">6.3.2.4</ecNumber>
    </recommendedName>
</protein>
<dbReference type="GO" id="GO:0008360">
    <property type="term" value="P:regulation of cell shape"/>
    <property type="evidence" value="ECO:0007669"/>
    <property type="project" value="UniProtKB-KW"/>
</dbReference>
<feature type="non-terminal residue" evidence="15">
    <location>
        <position position="1"/>
    </location>
</feature>
<dbReference type="GO" id="GO:0046872">
    <property type="term" value="F:metal ion binding"/>
    <property type="evidence" value="ECO:0007669"/>
    <property type="project" value="InterPro"/>
</dbReference>
<evidence type="ECO:0000256" key="11">
    <source>
        <dbReference type="ARBA" id="ARBA00022984"/>
    </source>
</evidence>
<gene>
    <name evidence="15" type="ORF">FUA24_00080</name>
</gene>
<comment type="cofactor">
    <cofactor evidence="2">
        <name>Mg(2+)</name>
        <dbReference type="ChEBI" id="CHEBI:18420"/>
    </cofactor>
</comment>
<keyword evidence="9 13" id="KW-0067">ATP-binding</keyword>
<dbReference type="GO" id="GO:0005524">
    <property type="term" value="F:ATP binding"/>
    <property type="evidence" value="ECO:0007669"/>
    <property type="project" value="UniProtKB-UniRule"/>
</dbReference>
<dbReference type="Pfam" id="PF07478">
    <property type="entry name" value="Dala_Dala_lig_C"/>
    <property type="match status" value="1"/>
</dbReference>
<keyword evidence="6" id="KW-0963">Cytoplasm</keyword>
<dbReference type="PANTHER" id="PTHR23132">
    <property type="entry name" value="D-ALANINE--D-ALANINE LIGASE"/>
    <property type="match status" value="1"/>
</dbReference>
<dbReference type="EC" id="6.3.2.4" evidence="5"/>
<keyword evidence="7 15" id="KW-0436">Ligase</keyword>
<dbReference type="SUPFAM" id="SSF56059">
    <property type="entry name" value="Glutathione synthetase ATP-binding domain-like"/>
    <property type="match status" value="1"/>
</dbReference>
<dbReference type="EMBL" id="VSDQ01000007">
    <property type="protein sequence ID" value="TYA97864.1"/>
    <property type="molecule type" value="Genomic_DNA"/>
</dbReference>
<dbReference type="Gene3D" id="3.30.470.20">
    <property type="entry name" value="ATP-grasp fold, B domain"/>
    <property type="match status" value="1"/>
</dbReference>
<evidence type="ECO:0000256" key="9">
    <source>
        <dbReference type="ARBA" id="ARBA00022840"/>
    </source>
</evidence>
<accession>A0A5D0JQH9</accession>
<dbReference type="InterPro" id="IPR011095">
    <property type="entry name" value="Dala_Dala_lig_C"/>
</dbReference>
<dbReference type="Proteomes" id="UP000323930">
    <property type="component" value="Unassembled WGS sequence"/>
</dbReference>
<dbReference type="InterPro" id="IPR000291">
    <property type="entry name" value="D-Ala_lig_Van_CS"/>
</dbReference>
<evidence type="ECO:0000256" key="3">
    <source>
        <dbReference type="ARBA" id="ARBA00004496"/>
    </source>
</evidence>
<keyword evidence="8 13" id="KW-0547">Nucleotide-binding</keyword>
<proteinExistence type="inferred from homology"/>
<comment type="caution">
    <text evidence="15">The sequence shown here is derived from an EMBL/GenBank/DDBJ whole genome shotgun (WGS) entry which is preliminary data.</text>
</comment>
<evidence type="ECO:0000256" key="2">
    <source>
        <dbReference type="ARBA" id="ARBA00001946"/>
    </source>
</evidence>
<keyword evidence="16" id="KW-1185">Reference proteome</keyword>
<evidence type="ECO:0000256" key="1">
    <source>
        <dbReference type="ARBA" id="ARBA00001936"/>
    </source>
</evidence>
<evidence type="ECO:0000313" key="16">
    <source>
        <dbReference type="Proteomes" id="UP000323930"/>
    </source>
</evidence>
<evidence type="ECO:0000256" key="13">
    <source>
        <dbReference type="PROSITE-ProRule" id="PRU00409"/>
    </source>
</evidence>
<evidence type="ECO:0000259" key="14">
    <source>
        <dbReference type="PROSITE" id="PS50975"/>
    </source>
</evidence>
<evidence type="ECO:0000256" key="10">
    <source>
        <dbReference type="ARBA" id="ARBA00022960"/>
    </source>
</evidence>
<sequence>TKDQENKVTVLAAKVYDVLKMTGFSRSEYIFKDGEPHLLEINTVPGLTKESILPQQAAVAGITLANLFDNAIEEALK</sequence>
<evidence type="ECO:0000256" key="4">
    <source>
        <dbReference type="ARBA" id="ARBA00010871"/>
    </source>
</evidence>
<dbReference type="PANTHER" id="PTHR23132:SF23">
    <property type="entry name" value="D-ALANINE--D-ALANINE LIGASE B"/>
    <property type="match status" value="1"/>
</dbReference>
<dbReference type="PROSITE" id="PS50975">
    <property type="entry name" value="ATP_GRASP"/>
    <property type="match status" value="1"/>
</dbReference>
<organism evidence="15 16">
    <name type="scientific">Seonamhaeicola marinus</name>
    <dbReference type="NCBI Taxonomy" id="1912246"/>
    <lineage>
        <taxon>Bacteria</taxon>
        <taxon>Pseudomonadati</taxon>
        <taxon>Bacteroidota</taxon>
        <taxon>Flavobacteriia</taxon>
        <taxon>Flavobacteriales</taxon>
        <taxon>Flavobacteriaceae</taxon>
    </lineage>
</organism>
<comment type="cofactor">
    <cofactor evidence="1">
        <name>Mn(2+)</name>
        <dbReference type="ChEBI" id="CHEBI:29035"/>
    </cofactor>
</comment>
<dbReference type="GO" id="GO:0005737">
    <property type="term" value="C:cytoplasm"/>
    <property type="evidence" value="ECO:0007669"/>
    <property type="project" value="UniProtKB-SubCell"/>
</dbReference>
<name>A0A5D0JQH9_9FLAO</name>
<evidence type="ECO:0000256" key="5">
    <source>
        <dbReference type="ARBA" id="ARBA00012216"/>
    </source>
</evidence>
<dbReference type="GO" id="GO:0008716">
    <property type="term" value="F:D-alanine-D-alanine ligase activity"/>
    <property type="evidence" value="ECO:0007669"/>
    <property type="project" value="UniProtKB-EC"/>
</dbReference>
<comment type="subcellular location">
    <subcellularLocation>
        <location evidence="3">Cytoplasm</location>
    </subcellularLocation>
</comment>
<feature type="domain" description="ATP-grasp" evidence="14">
    <location>
        <begin position="11"/>
        <end position="73"/>
    </location>
</feature>